<evidence type="ECO:0000256" key="3">
    <source>
        <dbReference type="ARBA" id="ARBA00022729"/>
    </source>
</evidence>
<reference evidence="10 11" key="1">
    <citation type="submission" date="2024-11" db="EMBL/GenBank/DDBJ databases">
        <title>Chromosome-level genome assembly of the freshwater bivalve Anodonta woodiana.</title>
        <authorList>
            <person name="Chen X."/>
        </authorList>
    </citation>
    <scope>NUCLEOTIDE SEQUENCE [LARGE SCALE GENOMIC DNA]</scope>
    <source>
        <strain evidence="10">MN2024</strain>
        <tissue evidence="10">Gills</tissue>
    </source>
</reference>
<dbReference type="Proteomes" id="UP001634394">
    <property type="component" value="Unassembled WGS sequence"/>
</dbReference>
<keyword evidence="2" id="KW-0812">Transmembrane</keyword>
<dbReference type="PANTHER" id="PTHR10225">
    <property type="entry name" value="HYALURONAN RECEPTOR"/>
    <property type="match status" value="1"/>
</dbReference>
<feature type="domain" description="Link" evidence="9">
    <location>
        <begin position="373"/>
        <end position="461"/>
    </location>
</feature>
<dbReference type="SMART" id="SM00445">
    <property type="entry name" value="LINK"/>
    <property type="match status" value="5"/>
</dbReference>
<evidence type="ECO:0000256" key="8">
    <source>
        <dbReference type="ARBA" id="ARBA00023180"/>
    </source>
</evidence>
<keyword evidence="7" id="KW-0675">Receptor</keyword>
<dbReference type="InterPro" id="IPR016187">
    <property type="entry name" value="CTDL_fold"/>
</dbReference>
<comment type="caution">
    <text evidence="10">The sequence shown here is derived from an EMBL/GenBank/DDBJ whole genome shotgun (WGS) entry which is preliminary data.</text>
</comment>
<evidence type="ECO:0000256" key="2">
    <source>
        <dbReference type="ARBA" id="ARBA00022692"/>
    </source>
</evidence>
<evidence type="ECO:0000313" key="11">
    <source>
        <dbReference type="Proteomes" id="UP001634394"/>
    </source>
</evidence>
<feature type="domain" description="Link" evidence="9">
    <location>
        <begin position="489"/>
        <end position="587"/>
    </location>
</feature>
<dbReference type="AlphaFoldDB" id="A0ABD3UUF1"/>
<keyword evidence="5" id="KW-0472">Membrane</keyword>
<feature type="domain" description="Link" evidence="9">
    <location>
        <begin position="79"/>
        <end position="167"/>
    </location>
</feature>
<dbReference type="PANTHER" id="PTHR10225:SF6">
    <property type="entry name" value="CD44 ANTIGEN"/>
    <property type="match status" value="1"/>
</dbReference>
<organism evidence="10 11">
    <name type="scientific">Sinanodonta woodiana</name>
    <name type="common">Chinese pond mussel</name>
    <name type="synonym">Anodonta woodiana</name>
    <dbReference type="NCBI Taxonomy" id="1069815"/>
    <lineage>
        <taxon>Eukaryota</taxon>
        <taxon>Metazoa</taxon>
        <taxon>Spiralia</taxon>
        <taxon>Lophotrochozoa</taxon>
        <taxon>Mollusca</taxon>
        <taxon>Bivalvia</taxon>
        <taxon>Autobranchia</taxon>
        <taxon>Heteroconchia</taxon>
        <taxon>Palaeoheterodonta</taxon>
        <taxon>Unionida</taxon>
        <taxon>Unionoidea</taxon>
        <taxon>Unionidae</taxon>
        <taxon>Unioninae</taxon>
        <taxon>Sinanodonta</taxon>
    </lineage>
</organism>
<evidence type="ECO:0000256" key="6">
    <source>
        <dbReference type="ARBA" id="ARBA00023157"/>
    </source>
</evidence>
<sequence length="587" mass="65158">MDFNTATAFCQSRGTYIATVEDLEAAYRHGYERCGCGWAANGISYIVMQEASTKCHSSIGISQCSWESNRGVFCRRPTPVFLSKDPRGNYNMTLAEARQHCHGKGTTLATYEDLVHAYHLGYETCSCGWADNGLTYTITQTPNHACMYSIGVAKCSMPMICNAFCRSSPYESEPYSLSSSAETSFAFPDRHFATALQKVIYYRTNYNMDYNEARAYCESRGTFIATFQDLMAAYHHGYERSSCGWAANGISYLVIQQAIDGYTSSGVVKCSLESNQGVYCRRPTPVIYYSTNYNMDFNTATAFCQSKGTYIATVEDLETAYHHGYERCGCGWAANGISYIVMQEANTNCHSSIGISQCSWESNRGVFCRRPTPVFLSKDPRGDYAMTLAEARQHCHGKGTTLATYEDLVHAYHLGYETCSCGWADNGLTYTITQTPNHACGTSVGVVKCSTPMICNAFCRSSEFETENYPLSSSAETSSALSGRQFTIASQKVIYYPTNYNMEYNEARAYCESRGTFIATFQDLMAAYHHGYERSSCGWAANGISYLVIQQAIDGYTSSGVVKCSLESNQGVYCRRPTPGIFKSTHH</sequence>
<feature type="domain" description="Link" evidence="9">
    <location>
        <begin position="277"/>
        <end position="370"/>
    </location>
</feature>
<keyword evidence="4" id="KW-1133">Transmembrane helix</keyword>
<keyword evidence="6" id="KW-1015">Disulfide bond</keyword>
<evidence type="ECO:0000313" key="10">
    <source>
        <dbReference type="EMBL" id="KAL3853070.1"/>
    </source>
</evidence>
<gene>
    <name evidence="10" type="ORF">ACJMK2_016650</name>
</gene>
<dbReference type="InterPro" id="IPR000538">
    <property type="entry name" value="Link_dom"/>
</dbReference>
<comment type="subcellular location">
    <subcellularLocation>
        <location evidence="1">Membrane</location>
        <topology evidence="1">Single-pass membrane protein</topology>
    </subcellularLocation>
</comment>
<accession>A0ABD3UUF1</accession>
<evidence type="ECO:0000259" key="9">
    <source>
        <dbReference type="PROSITE" id="PS50963"/>
    </source>
</evidence>
<dbReference type="EMBL" id="JBJQND010000015">
    <property type="protein sequence ID" value="KAL3853070.1"/>
    <property type="molecule type" value="Genomic_DNA"/>
</dbReference>
<evidence type="ECO:0000256" key="5">
    <source>
        <dbReference type="ARBA" id="ARBA00023136"/>
    </source>
</evidence>
<evidence type="ECO:0000256" key="7">
    <source>
        <dbReference type="ARBA" id="ARBA00023170"/>
    </source>
</evidence>
<evidence type="ECO:0000256" key="1">
    <source>
        <dbReference type="ARBA" id="ARBA00004167"/>
    </source>
</evidence>
<dbReference type="Gene3D" id="3.10.100.10">
    <property type="entry name" value="Mannose-Binding Protein A, subunit A"/>
    <property type="match status" value="6"/>
</dbReference>
<name>A0ABD3UUF1_SINWO</name>
<keyword evidence="3" id="KW-0732">Signal</keyword>
<dbReference type="InterPro" id="IPR016186">
    <property type="entry name" value="C-type_lectin-like/link_sf"/>
</dbReference>
<dbReference type="Pfam" id="PF00193">
    <property type="entry name" value="Xlink"/>
    <property type="match status" value="6"/>
</dbReference>
<dbReference type="PROSITE" id="PS50963">
    <property type="entry name" value="LINK_2"/>
    <property type="match status" value="5"/>
</dbReference>
<evidence type="ECO:0000256" key="4">
    <source>
        <dbReference type="ARBA" id="ARBA00022989"/>
    </source>
</evidence>
<dbReference type="InterPro" id="IPR043210">
    <property type="entry name" value="CD44_antigen-like"/>
</dbReference>
<dbReference type="GO" id="GO:0005886">
    <property type="term" value="C:plasma membrane"/>
    <property type="evidence" value="ECO:0007669"/>
    <property type="project" value="UniProtKB-ARBA"/>
</dbReference>
<proteinExistence type="predicted"/>
<keyword evidence="11" id="KW-1185">Reference proteome</keyword>
<keyword evidence="8" id="KW-0325">Glycoprotein</keyword>
<protein>
    <recommendedName>
        <fullName evidence="9">Link domain-containing protein</fullName>
    </recommendedName>
</protein>
<feature type="domain" description="Link" evidence="9">
    <location>
        <begin position="1"/>
        <end position="76"/>
    </location>
</feature>
<dbReference type="SUPFAM" id="SSF56436">
    <property type="entry name" value="C-type lectin-like"/>
    <property type="match status" value="6"/>
</dbReference>